<evidence type="ECO:0000259" key="7">
    <source>
        <dbReference type="Pfam" id="PF01029"/>
    </source>
</evidence>
<dbReference type="PANTHER" id="PTHR11078:SF3">
    <property type="entry name" value="ANTITERMINATION NUSB DOMAIN-CONTAINING PROTEIN"/>
    <property type="match status" value="1"/>
</dbReference>
<evidence type="ECO:0000256" key="5">
    <source>
        <dbReference type="ARBA" id="ARBA00023163"/>
    </source>
</evidence>
<dbReference type="GO" id="GO:0031564">
    <property type="term" value="P:transcription antitermination"/>
    <property type="evidence" value="ECO:0007669"/>
    <property type="project" value="UniProtKB-KW"/>
</dbReference>
<comment type="similarity">
    <text evidence="1 6">Belongs to the NusB family.</text>
</comment>
<comment type="function">
    <text evidence="6">Involved in transcription antitermination. Required for transcription of ribosomal RNA (rRNA) genes. Binds specifically to the boxA antiterminator sequence of the ribosomal RNA (rrn) operons.</text>
</comment>
<dbReference type="Pfam" id="PF01029">
    <property type="entry name" value="NusB"/>
    <property type="match status" value="1"/>
</dbReference>
<gene>
    <name evidence="6 8" type="primary">nusB</name>
    <name evidence="8" type="ORF">CUESP1_1796</name>
</gene>
<keyword evidence="3 6" id="KW-0694">RNA-binding</keyword>
<dbReference type="EMBL" id="LT669839">
    <property type="protein sequence ID" value="SHD77159.1"/>
    <property type="molecule type" value="Genomic_DNA"/>
</dbReference>
<keyword evidence="2 6" id="KW-0889">Transcription antitermination</keyword>
<accession>M1ZDK0</accession>
<name>M1ZDK0_9FIRM</name>
<evidence type="ECO:0000256" key="4">
    <source>
        <dbReference type="ARBA" id="ARBA00023015"/>
    </source>
</evidence>
<keyword evidence="5 6" id="KW-0804">Transcription</keyword>
<proteinExistence type="inferred from homology"/>
<dbReference type="NCBIfam" id="TIGR01951">
    <property type="entry name" value="nusB"/>
    <property type="match status" value="1"/>
</dbReference>
<evidence type="ECO:0000256" key="2">
    <source>
        <dbReference type="ARBA" id="ARBA00022814"/>
    </source>
</evidence>
<evidence type="ECO:0000313" key="8">
    <source>
        <dbReference type="EMBL" id="SHD77159.1"/>
    </source>
</evidence>
<dbReference type="RefSeq" id="WP_005586093.1">
    <property type="nucleotide sequence ID" value="NZ_LT669839.1"/>
</dbReference>
<feature type="domain" description="NusB/RsmB/TIM44" evidence="7">
    <location>
        <begin position="6"/>
        <end position="130"/>
    </location>
</feature>
<dbReference type="GO" id="GO:0006353">
    <property type="term" value="P:DNA-templated transcription termination"/>
    <property type="evidence" value="ECO:0007669"/>
    <property type="project" value="UniProtKB-UniRule"/>
</dbReference>
<evidence type="ECO:0000256" key="6">
    <source>
        <dbReference type="HAMAP-Rule" id="MF_00073"/>
    </source>
</evidence>
<keyword evidence="4 6" id="KW-0805">Transcription regulation</keyword>
<dbReference type="InterPro" id="IPR035926">
    <property type="entry name" value="NusB-like_sf"/>
</dbReference>
<dbReference type="AlphaFoldDB" id="M1ZDK0"/>
<dbReference type="GO" id="GO:0005829">
    <property type="term" value="C:cytosol"/>
    <property type="evidence" value="ECO:0007669"/>
    <property type="project" value="TreeGrafter"/>
</dbReference>
<sequence length="136" mass="16054">MGRRYARESTMKLLYQMEINSDYSNNIIDMFFNNNKFNLSEKEYIEDAIHTIIKNLDEIDDHIKDNIEGWELHRLARVDLCILRIAIYEIVYREDIPVEVSINEAIEVAKTYSTDESSKFINGVLGGFVRRRDNNE</sequence>
<dbReference type="InterPro" id="IPR006027">
    <property type="entry name" value="NusB_RsmB_TIM44"/>
</dbReference>
<evidence type="ECO:0000256" key="3">
    <source>
        <dbReference type="ARBA" id="ARBA00022884"/>
    </source>
</evidence>
<dbReference type="OrthoDB" id="9811381at2"/>
<dbReference type="InterPro" id="IPR011605">
    <property type="entry name" value="NusB_fam"/>
</dbReference>
<dbReference type="GO" id="GO:0003723">
    <property type="term" value="F:RNA binding"/>
    <property type="evidence" value="ECO:0007669"/>
    <property type="project" value="UniProtKB-UniRule"/>
</dbReference>
<organism evidence="8 9">
    <name type="scientific">[Clostridium] ultunense Esp</name>
    <dbReference type="NCBI Taxonomy" id="1288971"/>
    <lineage>
        <taxon>Bacteria</taxon>
        <taxon>Bacillati</taxon>
        <taxon>Bacillota</taxon>
        <taxon>Tissierellia</taxon>
        <taxon>Tissierellales</taxon>
        <taxon>Tepidimicrobiaceae</taxon>
        <taxon>Schnuerera</taxon>
    </lineage>
</organism>
<dbReference type="SUPFAM" id="SSF48013">
    <property type="entry name" value="NusB-like"/>
    <property type="match status" value="1"/>
</dbReference>
<dbReference type="PANTHER" id="PTHR11078">
    <property type="entry name" value="N UTILIZATION SUBSTANCE PROTEIN B-RELATED"/>
    <property type="match status" value="1"/>
</dbReference>
<dbReference type="Gene3D" id="1.10.940.10">
    <property type="entry name" value="NusB-like"/>
    <property type="match status" value="1"/>
</dbReference>
<evidence type="ECO:0000313" key="9">
    <source>
        <dbReference type="Proteomes" id="UP000245423"/>
    </source>
</evidence>
<dbReference type="Proteomes" id="UP000245423">
    <property type="component" value="Chromosome 1"/>
</dbReference>
<keyword evidence="9" id="KW-1185">Reference proteome</keyword>
<dbReference type="HAMAP" id="MF_00073">
    <property type="entry name" value="NusB"/>
    <property type="match status" value="1"/>
</dbReference>
<reference evidence="8 9" key="1">
    <citation type="submission" date="2016-11" db="EMBL/GenBank/DDBJ databases">
        <authorList>
            <person name="Manzoor S."/>
        </authorList>
    </citation>
    <scope>NUCLEOTIDE SEQUENCE [LARGE SCALE GENOMIC DNA]</scope>
    <source>
        <strain evidence="8">Clostridium ultunense strain Esp</strain>
    </source>
</reference>
<protein>
    <recommendedName>
        <fullName evidence="6">Transcription antitermination protein NusB</fullName>
    </recommendedName>
    <alternativeName>
        <fullName evidence="6">Antitermination factor NusB</fullName>
    </alternativeName>
</protein>
<dbReference type="HOGENOM" id="CLU_087843_3_1_9"/>
<evidence type="ECO:0000256" key="1">
    <source>
        <dbReference type="ARBA" id="ARBA00005952"/>
    </source>
</evidence>